<evidence type="ECO:0000313" key="3">
    <source>
        <dbReference type="Proteomes" id="UP001071230"/>
    </source>
</evidence>
<organism evidence="1">
    <name type="scientific">Acididesulfobacillus acetoxydans</name>
    <dbReference type="NCBI Taxonomy" id="1561005"/>
    <lineage>
        <taxon>Bacteria</taxon>
        <taxon>Bacillati</taxon>
        <taxon>Bacillota</taxon>
        <taxon>Clostridia</taxon>
        <taxon>Eubacteriales</taxon>
        <taxon>Peptococcaceae</taxon>
        <taxon>Acididesulfobacillus</taxon>
    </lineage>
</organism>
<dbReference type="Gene3D" id="1.25.10.10">
    <property type="entry name" value="Leucine-rich Repeat Variant"/>
    <property type="match status" value="1"/>
</dbReference>
<dbReference type="EMBL" id="LR746496">
    <property type="protein sequence ID" value="CAA7602415.1"/>
    <property type="molecule type" value="Genomic_DNA"/>
</dbReference>
<gene>
    <name evidence="2" type="ORF">DEACI_2826</name>
    <name evidence="1" type="ORF">DEACI_3089</name>
</gene>
<keyword evidence="1" id="KW-0456">Lyase</keyword>
<proteinExistence type="predicted"/>
<dbReference type="Proteomes" id="UP000836597">
    <property type="component" value="Chromosome"/>
</dbReference>
<accession>A0A8S0Y3U3</accession>
<reference evidence="1" key="2">
    <citation type="submission" date="2020-01" db="EMBL/GenBank/DDBJ databases">
        <authorList>
            <person name="Hornung B."/>
        </authorList>
    </citation>
    <scope>NUCLEOTIDE SEQUENCE</scope>
    <source>
        <strain evidence="1">PacBioINE</strain>
    </source>
</reference>
<name>A0A8S0Y3U3_9FIRM</name>
<dbReference type="InterPro" id="IPR016024">
    <property type="entry name" value="ARM-type_fold"/>
</dbReference>
<dbReference type="SMART" id="SM00567">
    <property type="entry name" value="EZ_HEAT"/>
    <property type="match status" value="2"/>
</dbReference>
<dbReference type="InterPro" id="IPR011989">
    <property type="entry name" value="ARM-like"/>
</dbReference>
<evidence type="ECO:0000313" key="1">
    <source>
        <dbReference type="EMBL" id="CAA7602415.1"/>
    </source>
</evidence>
<dbReference type="Pfam" id="PF13646">
    <property type="entry name" value="HEAT_2"/>
    <property type="match status" value="1"/>
</dbReference>
<keyword evidence="3" id="KW-1185">Reference proteome</keyword>
<sequence>MLELNRPEWTDEKTGELERRLARIFLEEWGGPRSPLALQYVHETIVPDLLYCLRLNADLLQNQTFAEIVAWKLRTQFAYPAAAAEPLARDLIRAVEGLVDRVQVSDVREPWRRIFRLWVSGESLPDIAERTGYPLDYLDLLLLRLRKLQKFVAGRGLGLLECLENEELGEYGFAQLSFLYQFLSALSGEPLFQERLIMEQVIQELNLPLQVSDLVTLLEILHEHESEWTESAFIAALGEMARRPDGRGDGIVHFFPDILHGLISVYWIQRNKSGKLCLSEKSAKALAGFILPRVTERLRESLKYRDMEQAQRILLAQNPEVLAQIVDWVAREAGGEEAFQLLTGLYKRVSRRIDLCVIEACGRVPAAWEFVLGATAEQDSLIRAGACEALGNLGRKDAVPRLIECLEDEVPGVKKAAAQALAGLGDRRALVHLERLAADYSEPTVVREKAKEAAFALSVT</sequence>
<reference evidence="2" key="1">
    <citation type="submission" date="2014-11" db="EMBL/GenBank/DDBJ databases">
        <authorList>
            <person name="Hornung B.V."/>
        </authorList>
    </citation>
    <scope>NUCLEOTIDE SEQUENCE</scope>
    <source>
        <strain evidence="2">INE</strain>
    </source>
</reference>
<dbReference type="EMBL" id="CDGJ01000081">
    <property type="protein sequence ID" value="CEJ08350.1"/>
    <property type="molecule type" value="Genomic_DNA"/>
</dbReference>
<dbReference type="AlphaFoldDB" id="A0A8S0Y3U3"/>
<dbReference type="SUPFAM" id="SSF48371">
    <property type="entry name" value="ARM repeat"/>
    <property type="match status" value="1"/>
</dbReference>
<protein>
    <submittedName>
        <fullName evidence="2">HEAT repeat protein</fullName>
    </submittedName>
    <submittedName>
        <fullName evidence="1">PBS lyase HEAT-like repeat</fullName>
    </submittedName>
</protein>
<dbReference type="KEGG" id="aacx:DEACI_3089"/>
<dbReference type="GO" id="GO:0016829">
    <property type="term" value="F:lyase activity"/>
    <property type="evidence" value="ECO:0007669"/>
    <property type="project" value="UniProtKB-KW"/>
</dbReference>
<evidence type="ECO:0000313" key="2">
    <source>
        <dbReference type="EMBL" id="CEJ08350.1"/>
    </source>
</evidence>
<dbReference type="RefSeq" id="WP_240985786.1">
    <property type="nucleotide sequence ID" value="NZ_CDGJ01000081.1"/>
</dbReference>
<dbReference type="Proteomes" id="UP001071230">
    <property type="component" value="Unassembled WGS sequence"/>
</dbReference>
<dbReference type="InterPro" id="IPR004155">
    <property type="entry name" value="PBS_lyase_HEAT"/>
</dbReference>